<dbReference type="EMBL" id="JAFNEN010000486">
    <property type="protein sequence ID" value="KAG8181964.1"/>
    <property type="molecule type" value="Genomic_DNA"/>
</dbReference>
<evidence type="ECO:0000313" key="2">
    <source>
        <dbReference type="Proteomes" id="UP000827092"/>
    </source>
</evidence>
<name>A0AAV6UD86_9ARAC</name>
<keyword evidence="2" id="KW-1185">Reference proteome</keyword>
<evidence type="ECO:0000313" key="1">
    <source>
        <dbReference type="EMBL" id="KAG8181964.1"/>
    </source>
</evidence>
<accession>A0AAV6UD86</accession>
<reference evidence="1 2" key="1">
    <citation type="journal article" date="2022" name="Nat. Ecol. Evol.">
        <title>A masculinizing supergene underlies an exaggerated male reproductive morph in a spider.</title>
        <authorList>
            <person name="Hendrickx F."/>
            <person name="De Corte Z."/>
            <person name="Sonet G."/>
            <person name="Van Belleghem S.M."/>
            <person name="Kostlbacher S."/>
            <person name="Vangestel C."/>
        </authorList>
    </citation>
    <scope>NUCLEOTIDE SEQUENCE [LARGE SCALE GENOMIC DNA]</scope>
    <source>
        <strain evidence="1">W744_W776</strain>
    </source>
</reference>
<sequence>MLEEKYWGSTCSTSSVCYALHYGQGHEGLVSFCGTLDLPASLSRKSYDVIVDQLPTASKDVAVNSMKQAALAEMELTESRNNTNLSCPKLLRRCSEGKTQNKNESLNSVIWKLCPKRSGCGRKIAEIAVNEAVIAFNEGRVG</sequence>
<dbReference type="Proteomes" id="UP000827092">
    <property type="component" value="Unassembled WGS sequence"/>
</dbReference>
<protein>
    <recommendedName>
        <fullName evidence="3">Vitellogenin</fullName>
    </recommendedName>
</protein>
<dbReference type="AlphaFoldDB" id="A0AAV6UD86"/>
<comment type="caution">
    <text evidence="1">The sequence shown here is derived from an EMBL/GenBank/DDBJ whole genome shotgun (WGS) entry which is preliminary data.</text>
</comment>
<proteinExistence type="predicted"/>
<organism evidence="1 2">
    <name type="scientific">Oedothorax gibbosus</name>
    <dbReference type="NCBI Taxonomy" id="931172"/>
    <lineage>
        <taxon>Eukaryota</taxon>
        <taxon>Metazoa</taxon>
        <taxon>Ecdysozoa</taxon>
        <taxon>Arthropoda</taxon>
        <taxon>Chelicerata</taxon>
        <taxon>Arachnida</taxon>
        <taxon>Araneae</taxon>
        <taxon>Araneomorphae</taxon>
        <taxon>Entelegynae</taxon>
        <taxon>Araneoidea</taxon>
        <taxon>Linyphiidae</taxon>
        <taxon>Erigoninae</taxon>
        <taxon>Oedothorax</taxon>
    </lineage>
</organism>
<gene>
    <name evidence="1" type="ORF">JTE90_026904</name>
</gene>
<evidence type="ECO:0008006" key="3">
    <source>
        <dbReference type="Google" id="ProtNLM"/>
    </source>
</evidence>